<evidence type="ECO:0000256" key="1">
    <source>
        <dbReference type="SAM" id="Coils"/>
    </source>
</evidence>
<proteinExistence type="predicted"/>
<protein>
    <recommendedName>
        <fullName evidence="5">DUF3899 domain-containing protein</fullName>
    </recommendedName>
</protein>
<dbReference type="OrthoDB" id="401006at2"/>
<evidence type="ECO:0008006" key="5">
    <source>
        <dbReference type="Google" id="ProtNLM"/>
    </source>
</evidence>
<feature type="transmembrane region" description="Helical" evidence="2">
    <location>
        <begin position="130"/>
        <end position="149"/>
    </location>
</feature>
<name>A0A5B8K3P7_9MOLU</name>
<gene>
    <name evidence="3" type="ORF">FOY43_01510</name>
</gene>
<dbReference type="Proteomes" id="UP000317512">
    <property type="component" value="Chromosome"/>
</dbReference>
<accession>A0A5B8K3P7</accession>
<feature type="coiled-coil region" evidence="1">
    <location>
        <begin position="99"/>
        <end position="126"/>
    </location>
</feature>
<keyword evidence="1" id="KW-0175">Coiled coil</keyword>
<dbReference type="EMBL" id="CP041663">
    <property type="protein sequence ID" value="QDY88338.1"/>
    <property type="molecule type" value="Genomic_DNA"/>
</dbReference>
<feature type="transmembrane region" description="Helical" evidence="2">
    <location>
        <begin position="21"/>
        <end position="40"/>
    </location>
</feature>
<sequence>MKIVYWIKDYLLRSLKNKWTYIHFAIIEVISLALIIYALVVGKQKVIQMLNIIFLITALIGLLCIVAAKGFIGSSLKRYQSGRQDRIEYKQKRQMEKMNNNEKIAYQRMLENKKSMEKEREIKKSQRTSFGFIFSIFLNLIIFFITLPFSL</sequence>
<dbReference type="AlphaFoldDB" id="A0A5B8K3P7"/>
<evidence type="ECO:0000313" key="4">
    <source>
        <dbReference type="Proteomes" id="UP000317512"/>
    </source>
</evidence>
<evidence type="ECO:0000313" key="3">
    <source>
        <dbReference type="EMBL" id="QDY88338.1"/>
    </source>
</evidence>
<keyword evidence="2" id="KW-0812">Transmembrane</keyword>
<keyword evidence="2" id="KW-1133">Transmembrane helix</keyword>
<feature type="transmembrane region" description="Helical" evidence="2">
    <location>
        <begin position="46"/>
        <end position="68"/>
    </location>
</feature>
<dbReference type="RefSeq" id="WP_146308805.1">
    <property type="nucleotide sequence ID" value="NZ_CP041663.1"/>
</dbReference>
<reference evidence="4" key="1">
    <citation type="submission" date="2019-07" db="EMBL/GenBank/DDBJ databases">
        <title>Complete genome sequences of three Mycoplasma sp. 1220 strains.</title>
        <authorList>
            <person name="Grozner D."/>
            <person name="Forro B."/>
            <person name="Kovacs A.B."/>
            <person name="Marton S."/>
            <person name="Banyai K."/>
            <person name="Kreizinger Z."/>
            <person name="Sulyok K.M."/>
            <person name="Gyuranecz M."/>
        </authorList>
    </citation>
    <scope>NUCLEOTIDE SEQUENCE [LARGE SCALE GENOMIC DNA]</scope>
    <source>
        <strain evidence="4">MYCAV93</strain>
    </source>
</reference>
<keyword evidence="2" id="KW-0472">Membrane</keyword>
<evidence type="ECO:0000256" key="2">
    <source>
        <dbReference type="SAM" id="Phobius"/>
    </source>
</evidence>
<organism evidence="3 4">
    <name type="scientific">Mycoplasma anserisalpingitidis</name>
    <dbReference type="NCBI Taxonomy" id="519450"/>
    <lineage>
        <taxon>Bacteria</taxon>
        <taxon>Bacillati</taxon>
        <taxon>Mycoplasmatota</taxon>
        <taxon>Mollicutes</taxon>
        <taxon>Mycoplasmataceae</taxon>
        <taxon>Mycoplasma</taxon>
    </lineage>
</organism>